<keyword evidence="2" id="KW-0813">Transport</keyword>
<feature type="transmembrane region" description="Helical" evidence="7">
    <location>
        <begin position="51"/>
        <end position="74"/>
    </location>
</feature>
<dbReference type="EMBL" id="CP079216">
    <property type="protein sequence ID" value="QXT62776.1"/>
    <property type="molecule type" value="Genomic_DNA"/>
</dbReference>
<evidence type="ECO:0000313" key="9">
    <source>
        <dbReference type="EMBL" id="QXT62776.1"/>
    </source>
</evidence>
<evidence type="ECO:0000256" key="1">
    <source>
        <dbReference type="ARBA" id="ARBA00004651"/>
    </source>
</evidence>
<feature type="transmembrane region" description="Helical" evidence="7">
    <location>
        <begin position="383"/>
        <end position="405"/>
    </location>
</feature>
<keyword evidence="10" id="KW-1185">Reference proteome</keyword>
<dbReference type="InterPro" id="IPR020846">
    <property type="entry name" value="MFS_dom"/>
</dbReference>
<proteinExistence type="predicted"/>
<feature type="transmembrane region" description="Helical" evidence="7">
    <location>
        <begin position="176"/>
        <end position="198"/>
    </location>
</feature>
<dbReference type="RefSeq" id="WP_219081973.1">
    <property type="nucleotide sequence ID" value="NZ_CP079216.1"/>
</dbReference>
<dbReference type="Pfam" id="PF05977">
    <property type="entry name" value="MFS_3"/>
    <property type="match status" value="1"/>
</dbReference>
<dbReference type="PROSITE" id="PS50850">
    <property type="entry name" value="MFS"/>
    <property type="match status" value="1"/>
</dbReference>
<evidence type="ECO:0000259" key="8">
    <source>
        <dbReference type="PROSITE" id="PS50850"/>
    </source>
</evidence>
<feature type="transmembrane region" description="Helical" evidence="7">
    <location>
        <begin position="94"/>
        <end position="119"/>
    </location>
</feature>
<name>A0ABX8SHB4_9ACTN</name>
<feature type="transmembrane region" description="Helical" evidence="7">
    <location>
        <begin position="270"/>
        <end position="293"/>
    </location>
</feature>
<keyword evidence="5 7" id="KW-1133">Transmembrane helix</keyword>
<gene>
    <name evidence="9" type="ORF">KDB89_13735</name>
</gene>
<evidence type="ECO:0000256" key="3">
    <source>
        <dbReference type="ARBA" id="ARBA00022475"/>
    </source>
</evidence>
<accession>A0ABX8SHB4</accession>
<evidence type="ECO:0000256" key="4">
    <source>
        <dbReference type="ARBA" id="ARBA00022692"/>
    </source>
</evidence>
<feature type="domain" description="Major facilitator superfamily (MFS) profile" evidence="8">
    <location>
        <begin position="1"/>
        <end position="412"/>
    </location>
</feature>
<evidence type="ECO:0000313" key="10">
    <source>
        <dbReference type="Proteomes" id="UP000824504"/>
    </source>
</evidence>
<keyword evidence="6 7" id="KW-0472">Membrane</keyword>
<reference evidence="9 10" key="1">
    <citation type="submission" date="2021-07" db="EMBL/GenBank/DDBJ databases">
        <title>complete genome sequencing of Tessaracoccus sp.J1M15.</title>
        <authorList>
            <person name="Bae J.-W."/>
            <person name="Kim D.-y."/>
        </authorList>
    </citation>
    <scope>NUCLEOTIDE SEQUENCE [LARGE SCALE GENOMIC DNA]</scope>
    <source>
        <strain evidence="9 10">J1M15</strain>
    </source>
</reference>
<evidence type="ECO:0000256" key="5">
    <source>
        <dbReference type="ARBA" id="ARBA00022989"/>
    </source>
</evidence>
<sequence length="423" mass="43822">MTTTASSATTPARLDAPFRAHLGAVGLANLADGVAQTAVPLLAITLTRDPLIVGLLTAAVWLPWLVGAPLAGVFVDRWDRRVTMMVALGLRAGLLGLVGVVAATGSLTVWWLIGLALAYGFTEVFTDLSAAAQVPALVGREPTALQAANSRLFAVEAATNTFAGPPLAGLLVSLGATWAIGVPGVLVGVAVLVLLTCLRGRFVAESRSDVAPDLRRELIEGITVTFRHPVLRPLAISSGMWNLASSAFSAVILLWMVGEGSVGGLTQTQWSLVIVAMPVGAIAGSLAVGKLLARWPEMRVMVVCWGGNALLNLIPLLWPTIWGLALFLLFVGPLGVIGNVVSSSLRPRMVPPDLLGKVTGAGRMVAFGSMPLGALLGGAVASLWGIPTVLLGVVAVMLAATLLVWRSVPGSLVRRYELAVDAG</sequence>
<comment type="subcellular location">
    <subcellularLocation>
        <location evidence="1">Cell membrane</location>
        <topology evidence="1">Multi-pass membrane protein</topology>
    </subcellularLocation>
</comment>
<feature type="transmembrane region" description="Helical" evidence="7">
    <location>
        <begin position="240"/>
        <end position="258"/>
    </location>
</feature>
<evidence type="ECO:0000256" key="6">
    <source>
        <dbReference type="ARBA" id="ARBA00023136"/>
    </source>
</evidence>
<organism evidence="9 10">
    <name type="scientific">Tessaracoccus palaemonis</name>
    <dbReference type="NCBI Taxonomy" id="2829499"/>
    <lineage>
        <taxon>Bacteria</taxon>
        <taxon>Bacillati</taxon>
        <taxon>Actinomycetota</taxon>
        <taxon>Actinomycetes</taxon>
        <taxon>Propionibacteriales</taxon>
        <taxon>Propionibacteriaceae</taxon>
        <taxon>Tessaracoccus</taxon>
    </lineage>
</organism>
<protein>
    <submittedName>
        <fullName evidence="9">MFS transporter</fullName>
    </submittedName>
</protein>
<keyword evidence="3" id="KW-1003">Cell membrane</keyword>
<evidence type="ECO:0000256" key="2">
    <source>
        <dbReference type="ARBA" id="ARBA00022448"/>
    </source>
</evidence>
<evidence type="ECO:0000256" key="7">
    <source>
        <dbReference type="SAM" id="Phobius"/>
    </source>
</evidence>
<dbReference type="PANTHER" id="PTHR23513:SF6">
    <property type="entry name" value="MAJOR FACILITATOR SUPERFAMILY ASSOCIATED DOMAIN-CONTAINING PROTEIN"/>
    <property type="match status" value="1"/>
</dbReference>
<dbReference type="PANTHER" id="PTHR23513">
    <property type="entry name" value="INTEGRAL MEMBRANE EFFLUX PROTEIN-RELATED"/>
    <property type="match status" value="1"/>
</dbReference>
<keyword evidence="4 7" id="KW-0812">Transmembrane</keyword>
<dbReference type="Proteomes" id="UP000824504">
    <property type="component" value="Chromosome"/>
</dbReference>
<dbReference type="CDD" id="cd06173">
    <property type="entry name" value="MFS_MefA_like"/>
    <property type="match status" value="1"/>
</dbReference>
<dbReference type="InterPro" id="IPR010290">
    <property type="entry name" value="TM_effector"/>
</dbReference>